<dbReference type="EMBL" id="HG722119">
    <property type="protein sequence ID" value="CDJ61548.1"/>
    <property type="molecule type" value="Genomic_DNA"/>
</dbReference>
<evidence type="ECO:0000256" key="1">
    <source>
        <dbReference type="SAM" id="MobiDB-lite"/>
    </source>
</evidence>
<accession>U6MET4</accession>
<dbReference type="AlphaFoldDB" id="U6MET4"/>
<organism evidence="2 3">
    <name type="scientific">Eimeria maxima</name>
    <name type="common">Coccidian parasite</name>
    <dbReference type="NCBI Taxonomy" id="5804"/>
    <lineage>
        <taxon>Eukaryota</taxon>
        <taxon>Sar</taxon>
        <taxon>Alveolata</taxon>
        <taxon>Apicomplexa</taxon>
        <taxon>Conoidasida</taxon>
        <taxon>Coccidia</taxon>
        <taxon>Eucoccidiorida</taxon>
        <taxon>Eimeriorina</taxon>
        <taxon>Eimeriidae</taxon>
        <taxon>Eimeria</taxon>
    </lineage>
</organism>
<dbReference type="GeneID" id="25338196"/>
<name>U6MET4_EIMMA</name>
<evidence type="ECO:0000313" key="3">
    <source>
        <dbReference type="Proteomes" id="UP000030763"/>
    </source>
</evidence>
<dbReference type="OMA" id="MPQSIMG"/>
<reference evidence="2" key="2">
    <citation type="submission" date="2013-10" db="EMBL/GenBank/DDBJ databases">
        <authorList>
            <person name="Aslett M."/>
        </authorList>
    </citation>
    <scope>NUCLEOTIDE SEQUENCE [LARGE SCALE GENOMIC DNA]</scope>
    <source>
        <strain evidence="2">Weybridge</strain>
    </source>
</reference>
<gene>
    <name evidence="2" type="ORF">EMWEY_00042100</name>
</gene>
<dbReference type="VEuPathDB" id="ToxoDB:EMWEY_00042100"/>
<keyword evidence="3" id="KW-1185">Reference proteome</keyword>
<dbReference type="Proteomes" id="UP000030763">
    <property type="component" value="Unassembled WGS sequence"/>
</dbReference>
<sequence length="520" mass="57866">MLQKFLLTPGVGDVAARRLLDACNRPAQVVVGRRCVFSRLPFCNCIHLRSIFNSECRRGKSGAPVWPPVQLTVQTSVLPSPSRARLHFSAKSTESSPLDETHAVSLDSPEMRGSTAKGAQREGGQHVKWQRAQATDCQQPQPASSSACGLSYSKFVRKCSDWLTDRQLERVAVRLKAYKCLKKAPRPHNKLAAVRDIGKIVPKEHRGELMKLLADSLDLVDPHHFLRLSKASSDRIATQDEVGDGMPQSIMGDYTVGKDMSVEEMNSYLCKFCAITLQAFSGCGKIKKLEIFDDRLRTLDQTEDNTLQAKGEQAIRDKLERRFSPIFALAEFSSTQEKQNACRTYLRTFGVPCIDRLVYPEDAAVKTTLIATNLPFILTPDEVARILSFALVRDAVAPVEYPAVCRIRMTNPKLFGKKRETTRTLADALVPLGKRLTLVATLVLTNRLVLNNDGLFVLRFASFEAAEAAVRRCRGAVIYDSKALLLFSPRRCVFHNGQLVDFVIPEGNFAAESKHFVARG</sequence>
<proteinExistence type="predicted"/>
<reference evidence="2" key="1">
    <citation type="submission" date="2013-10" db="EMBL/GenBank/DDBJ databases">
        <title>Genomic analysis of the causative agents of coccidiosis in chickens.</title>
        <authorList>
            <person name="Reid A.J."/>
            <person name="Blake D."/>
            <person name="Billington K."/>
            <person name="Browne H."/>
            <person name="Dunn M."/>
            <person name="Hung S."/>
            <person name="Kawahara F."/>
            <person name="Miranda-Saavedra D."/>
            <person name="Mourier T."/>
            <person name="Nagra H."/>
            <person name="Otto T.D."/>
            <person name="Rawlings N."/>
            <person name="Sanchez A."/>
            <person name="Sanders M."/>
            <person name="Subramaniam C."/>
            <person name="Tay Y."/>
            <person name="Dear P."/>
            <person name="Doerig C."/>
            <person name="Gruber A."/>
            <person name="Parkinson J."/>
            <person name="Shirley M."/>
            <person name="Wan K.L."/>
            <person name="Berriman M."/>
            <person name="Tomley F."/>
            <person name="Pain A."/>
        </authorList>
    </citation>
    <scope>NUCLEOTIDE SEQUENCE [LARGE SCALE GENOMIC DNA]</scope>
    <source>
        <strain evidence="2">Weybridge</strain>
    </source>
</reference>
<evidence type="ECO:0000313" key="2">
    <source>
        <dbReference type="EMBL" id="CDJ61548.1"/>
    </source>
</evidence>
<protein>
    <submittedName>
        <fullName evidence="2">Uncharacterized protein</fullName>
    </submittedName>
</protein>
<dbReference type="RefSeq" id="XP_013338198.1">
    <property type="nucleotide sequence ID" value="XM_013482744.1"/>
</dbReference>
<dbReference type="OrthoDB" id="345381at2759"/>
<feature type="region of interest" description="Disordered" evidence="1">
    <location>
        <begin position="88"/>
        <end position="123"/>
    </location>
</feature>